<evidence type="ECO:0000259" key="7">
    <source>
        <dbReference type="PROSITE" id="PS51462"/>
    </source>
</evidence>
<dbReference type="GO" id="GO:0016787">
    <property type="term" value="F:hydrolase activity"/>
    <property type="evidence" value="ECO:0007669"/>
    <property type="project" value="UniProtKB-KW"/>
</dbReference>
<evidence type="ECO:0000256" key="2">
    <source>
        <dbReference type="ARBA" id="ARBA00005582"/>
    </source>
</evidence>
<feature type="region of interest" description="Disordered" evidence="6">
    <location>
        <begin position="152"/>
        <end position="172"/>
    </location>
</feature>
<protein>
    <submittedName>
        <fullName evidence="8">AtaP7 protein</fullName>
    </submittedName>
</protein>
<keyword evidence="3 5" id="KW-0378">Hydrolase</keyword>
<accession>Q8RJX2</accession>
<reference evidence="8" key="3">
    <citation type="journal article" date="2002" name="Eur. J. Biochem.">
        <title>Identification of a set of genes involved in the biosynthesis of the aminonucleoside moiety of antibiotic A201A from Streptomyces capreolus.</title>
        <authorList>
            <person name="Saugar I."/>
            <person name="Sanz E."/>
            <person name="Rubio M.A."/>
            <person name="Espinosa J.C."/>
            <person name="Jimenez A."/>
        </authorList>
    </citation>
    <scope>NUCLEOTIDE SEQUENCE</scope>
    <source>
        <strain evidence="8">NRRL3817</strain>
    </source>
</reference>
<sequence length="172" mass="19089">MDRPERARPLVVGALICDPGGRVFVQRRSATRRLFPGCWDIVGGAVEPGETPLEALRREIAEETGWRLRNVLTCLGTTEWAADRDVHSEVDFVVEVDGDLASPRLERGKHTDFRWIAPADVALLEENLRRSGSPFIRDLVTAAHAWLRGRATAPAGPTANDVEDTAEPRWSQ</sequence>
<dbReference type="EMBL" id="X84374">
    <property type="protein sequence ID" value="CAD27645.1"/>
    <property type="molecule type" value="Genomic_DNA"/>
</dbReference>
<evidence type="ECO:0000256" key="4">
    <source>
        <dbReference type="ARBA" id="ARBA00022842"/>
    </source>
</evidence>
<reference evidence="8" key="2">
    <citation type="journal article" date="1997" name="Eur. J. Biochem.">
        <title>The aminonucleoside antibiotic A201A is inactivated by a phosphotransferase activity from Streptomyces capreolus NRRL 3817, the producing organism. Isolation and molecular characterization of the relevant encoding gene and its DNA flanking regions.</title>
        <authorList>
            <person name="Barrasa M.I."/>
            <person name="Tercero J.A."/>
            <person name="Jimenez A."/>
        </authorList>
    </citation>
    <scope>NUCLEOTIDE SEQUENCE</scope>
    <source>
        <strain evidence="8">NRRL3817</strain>
    </source>
</reference>
<dbReference type="Pfam" id="PF00293">
    <property type="entry name" value="NUDIX"/>
    <property type="match status" value="1"/>
</dbReference>
<reference evidence="8" key="5">
    <citation type="submission" date="2003-01" db="EMBL/GenBank/DDBJ databases">
        <authorList>
            <person name="Saugar I."/>
        </authorList>
    </citation>
    <scope>NUCLEOTIDE SEQUENCE</scope>
    <source>
        <strain evidence="8">NRRL3817</strain>
    </source>
</reference>
<dbReference type="InterPro" id="IPR020476">
    <property type="entry name" value="Nudix_hydrolase"/>
</dbReference>
<name>Q8RJX2_STRMP</name>
<keyword evidence="4" id="KW-0460">Magnesium</keyword>
<evidence type="ECO:0000256" key="3">
    <source>
        <dbReference type="ARBA" id="ARBA00022801"/>
    </source>
</evidence>
<dbReference type="PANTHER" id="PTHR43046:SF12">
    <property type="entry name" value="GDP-MANNOSE MANNOSYL HYDROLASE"/>
    <property type="match status" value="1"/>
</dbReference>
<dbReference type="SUPFAM" id="SSF55811">
    <property type="entry name" value="Nudix"/>
    <property type="match status" value="1"/>
</dbReference>
<evidence type="ECO:0000313" key="8">
    <source>
        <dbReference type="EMBL" id="CAD27645.1"/>
    </source>
</evidence>
<dbReference type="SMR" id="Q8RJX2"/>
<dbReference type="PROSITE" id="PS00893">
    <property type="entry name" value="NUDIX_BOX"/>
    <property type="match status" value="1"/>
</dbReference>
<dbReference type="InterPro" id="IPR000086">
    <property type="entry name" value="NUDIX_hydrolase_dom"/>
</dbReference>
<reference evidence="8" key="1">
    <citation type="journal article" date="1995" name="Eur. J. Biochem.">
        <title>The ard1 gene from Streptomyces capreolus encodes a polypeptide of the ABC-transporters superfamily which confers resistance to the aminonucleoside antibiotic A201A.</title>
        <authorList>
            <person name="Barrasa M.I."/>
            <person name="Tercero J.A."/>
            <person name="Lacalle R.A."/>
            <person name="Jimenez A."/>
        </authorList>
    </citation>
    <scope>NUCLEOTIDE SEQUENCE</scope>
    <source>
        <strain evidence="8">NRRL3817</strain>
    </source>
</reference>
<gene>
    <name evidence="8" type="primary">ataP7</name>
</gene>
<reference evidence="8" key="4">
    <citation type="submission" date="2002-03" db="EMBL/GenBank/DDBJ databases">
        <title>Cloning and heterologous expression of the antibiotic A201A biosynthetic gene cluster.</title>
        <authorList>
            <person name="Sanz E."/>
            <person name="Saugar I."/>
            <person name="Jimenez A."/>
        </authorList>
    </citation>
    <scope>NUCLEOTIDE SEQUENCE</scope>
    <source>
        <strain evidence="8">NRRL3817</strain>
    </source>
</reference>
<organism evidence="8">
    <name type="scientific">Saccharothrix mutabilis subsp. capreolus</name>
    <name type="common">Streptomyces capreolus</name>
    <dbReference type="NCBI Taxonomy" id="66854"/>
    <lineage>
        <taxon>Bacteria</taxon>
        <taxon>Bacillati</taxon>
        <taxon>Actinomycetota</taxon>
        <taxon>Actinomycetes</taxon>
        <taxon>Pseudonocardiales</taxon>
        <taxon>Pseudonocardiaceae</taxon>
        <taxon>Saccharothrix</taxon>
    </lineage>
</organism>
<evidence type="ECO:0000256" key="1">
    <source>
        <dbReference type="ARBA" id="ARBA00001946"/>
    </source>
</evidence>
<dbReference type="Gene3D" id="3.90.79.10">
    <property type="entry name" value="Nucleoside Triphosphate Pyrophosphohydrolase"/>
    <property type="match status" value="1"/>
</dbReference>
<dbReference type="AlphaFoldDB" id="Q8RJX2"/>
<evidence type="ECO:0000256" key="6">
    <source>
        <dbReference type="SAM" id="MobiDB-lite"/>
    </source>
</evidence>
<evidence type="ECO:0000256" key="5">
    <source>
        <dbReference type="RuleBase" id="RU003476"/>
    </source>
</evidence>
<dbReference type="PROSITE" id="PS51462">
    <property type="entry name" value="NUDIX"/>
    <property type="match status" value="1"/>
</dbReference>
<dbReference type="CDD" id="cd02883">
    <property type="entry name" value="NUDIX_Hydrolase"/>
    <property type="match status" value="1"/>
</dbReference>
<comment type="cofactor">
    <cofactor evidence="1">
        <name>Mg(2+)</name>
        <dbReference type="ChEBI" id="CHEBI:18420"/>
    </cofactor>
</comment>
<dbReference type="PRINTS" id="PR00502">
    <property type="entry name" value="NUDIXFAMILY"/>
</dbReference>
<comment type="similarity">
    <text evidence="2 5">Belongs to the Nudix hydrolase family.</text>
</comment>
<dbReference type="PANTHER" id="PTHR43046">
    <property type="entry name" value="GDP-MANNOSE MANNOSYL HYDROLASE"/>
    <property type="match status" value="1"/>
</dbReference>
<dbReference type="InterPro" id="IPR015797">
    <property type="entry name" value="NUDIX_hydrolase-like_dom_sf"/>
</dbReference>
<dbReference type="InterPro" id="IPR020084">
    <property type="entry name" value="NUDIX_hydrolase_CS"/>
</dbReference>
<feature type="domain" description="Nudix hydrolase" evidence="7">
    <location>
        <begin position="7"/>
        <end position="138"/>
    </location>
</feature>
<proteinExistence type="inferred from homology"/>